<keyword evidence="2" id="KW-1185">Reference proteome</keyword>
<accession>A0A4Y2H175</accession>
<dbReference type="Proteomes" id="UP000499080">
    <property type="component" value="Unassembled WGS sequence"/>
</dbReference>
<dbReference type="EMBL" id="BGPR01001681">
    <property type="protein sequence ID" value="GBM59433.1"/>
    <property type="molecule type" value="Genomic_DNA"/>
</dbReference>
<evidence type="ECO:0000313" key="1">
    <source>
        <dbReference type="EMBL" id="GBM59433.1"/>
    </source>
</evidence>
<sequence length="154" mass="17659">MSSGRGIFVTYLHRFRLCSHDRCVCSDKGGPDHYATNCPGRSGIKSKEFEDVPISSREIREVPVKDNPILKIVQFVIEEREYDEEFPMQEEIESTRMTYRNQQYITNKSALGGLDKAEKFSQIFSIDAPSPPWLPFLSYLLAKFLGINHQIPSP</sequence>
<comment type="caution">
    <text evidence="1">The sequence shown here is derived from an EMBL/GenBank/DDBJ whole genome shotgun (WGS) entry which is preliminary data.</text>
</comment>
<reference evidence="1 2" key="1">
    <citation type="journal article" date="2019" name="Sci. Rep.">
        <title>Orb-weaving spider Araneus ventricosus genome elucidates the spidroin gene catalogue.</title>
        <authorList>
            <person name="Kono N."/>
            <person name="Nakamura H."/>
            <person name="Ohtoshi R."/>
            <person name="Moran D.A.P."/>
            <person name="Shinohara A."/>
            <person name="Yoshida Y."/>
            <person name="Fujiwara M."/>
            <person name="Mori M."/>
            <person name="Tomita M."/>
            <person name="Arakawa K."/>
        </authorList>
    </citation>
    <scope>NUCLEOTIDE SEQUENCE [LARGE SCALE GENOMIC DNA]</scope>
</reference>
<proteinExistence type="predicted"/>
<dbReference type="AlphaFoldDB" id="A0A4Y2H175"/>
<evidence type="ECO:0000313" key="2">
    <source>
        <dbReference type="Proteomes" id="UP000499080"/>
    </source>
</evidence>
<protein>
    <submittedName>
        <fullName evidence="1">Uncharacterized protein</fullName>
    </submittedName>
</protein>
<name>A0A4Y2H175_ARAVE</name>
<organism evidence="1 2">
    <name type="scientific">Araneus ventricosus</name>
    <name type="common">Orbweaver spider</name>
    <name type="synonym">Epeira ventricosa</name>
    <dbReference type="NCBI Taxonomy" id="182803"/>
    <lineage>
        <taxon>Eukaryota</taxon>
        <taxon>Metazoa</taxon>
        <taxon>Ecdysozoa</taxon>
        <taxon>Arthropoda</taxon>
        <taxon>Chelicerata</taxon>
        <taxon>Arachnida</taxon>
        <taxon>Araneae</taxon>
        <taxon>Araneomorphae</taxon>
        <taxon>Entelegynae</taxon>
        <taxon>Araneoidea</taxon>
        <taxon>Araneidae</taxon>
        <taxon>Araneus</taxon>
    </lineage>
</organism>
<gene>
    <name evidence="1" type="ORF">AVEN_174415_1</name>
</gene>